<protein>
    <recommendedName>
        <fullName evidence="4">DUF4436 domain-containing protein</fullName>
    </recommendedName>
</protein>
<evidence type="ECO:0000313" key="2">
    <source>
        <dbReference type="EMBL" id="SOJ55283.1"/>
    </source>
</evidence>
<keyword evidence="1" id="KW-0472">Membrane</keyword>
<dbReference type="PANTHER" id="PTHR37330:SF1">
    <property type="entry name" value="CONSERVED TRANSMEMBRANE PROTEIN-RELATED"/>
    <property type="match status" value="1"/>
</dbReference>
<evidence type="ECO:0000313" key="3">
    <source>
        <dbReference type="Proteomes" id="UP000554965"/>
    </source>
</evidence>
<feature type="transmembrane region" description="Helical" evidence="1">
    <location>
        <begin position="245"/>
        <end position="263"/>
    </location>
</feature>
<dbReference type="AlphaFoldDB" id="A0A7Z7NAW7"/>
<dbReference type="InterPro" id="IPR027948">
    <property type="entry name" value="DUF4436"/>
</dbReference>
<dbReference type="Pfam" id="PF14494">
    <property type="entry name" value="DUF4436"/>
    <property type="match status" value="1"/>
</dbReference>
<reference evidence="2 3" key="1">
    <citation type="submission" date="2017-10" db="EMBL/GenBank/DDBJ databases">
        <authorList>
            <consortium name="Urmite Genomes"/>
        </authorList>
    </citation>
    <scope>NUCLEOTIDE SEQUENCE [LARGE SCALE GENOMIC DNA]</scope>
    <source>
        <strain evidence="2 3">FB-527</strain>
    </source>
</reference>
<keyword evidence="1" id="KW-1133">Transmembrane helix</keyword>
<organism evidence="2 3">
    <name type="scientific">Mycobacterium simulans</name>
    <dbReference type="NCBI Taxonomy" id="627089"/>
    <lineage>
        <taxon>Bacteria</taxon>
        <taxon>Bacillati</taxon>
        <taxon>Actinomycetota</taxon>
        <taxon>Actinomycetes</taxon>
        <taxon>Mycobacteriales</taxon>
        <taxon>Mycobacteriaceae</taxon>
        <taxon>Mycobacterium</taxon>
    </lineage>
</organism>
<evidence type="ECO:0000256" key="1">
    <source>
        <dbReference type="SAM" id="Phobius"/>
    </source>
</evidence>
<sequence>MKFGIVGLVLLIAAYVGSTVMYGNVGPHNVIDGQPTPDGTTITITLDDVQSVNTVLVGNVVVTPGPALVDSQTLGLKEDLGVRVTSAVSPTKRTWSKGMVPGTFPVPLTLIGNVNDWPFDQYHSGPVTVELFHGDQQIPERATVTFVDHLPGWNIDIPVANKGGALATYRLKLQRSATAAAFALIIIAVLVALAGIGAFVAIQTARDRRPFQPPMTTWYAAMLFAVIPLRNALPNAPPFGARIDVQVVLWVVVVLVLSMMLYISCWWRHLRPSVETTNPASTNPAEPPSSS</sequence>
<dbReference type="RefSeq" id="WP_186243162.1">
    <property type="nucleotide sequence ID" value="NZ_OCTY01000002.1"/>
</dbReference>
<comment type="caution">
    <text evidence="2">The sequence shown here is derived from an EMBL/GenBank/DDBJ whole genome shotgun (WGS) entry which is preliminary data.</text>
</comment>
<proteinExistence type="predicted"/>
<dbReference type="Proteomes" id="UP000554965">
    <property type="component" value="Unassembled WGS sequence"/>
</dbReference>
<feature type="transmembrane region" description="Helical" evidence="1">
    <location>
        <begin position="214"/>
        <end position="233"/>
    </location>
</feature>
<keyword evidence="1" id="KW-0812">Transmembrane</keyword>
<dbReference type="PANTHER" id="PTHR37330">
    <property type="entry name" value="CONSERVED TRANSMEMBRANE PROTEIN-RELATED"/>
    <property type="match status" value="1"/>
</dbReference>
<keyword evidence="3" id="KW-1185">Reference proteome</keyword>
<evidence type="ECO:0008006" key="4">
    <source>
        <dbReference type="Google" id="ProtNLM"/>
    </source>
</evidence>
<gene>
    <name evidence="2" type="ORF">MSIMFB_02772</name>
</gene>
<name>A0A7Z7NAW7_9MYCO</name>
<accession>A0A7Z7NAW7</accession>
<dbReference type="EMBL" id="OCTY01000002">
    <property type="protein sequence ID" value="SOJ55283.1"/>
    <property type="molecule type" value="Genomic_DNA"/>
</dbReference>
<feature type="transmembrane region" description="Helical" evidence="1">
    <location>
        <begin position="179"/>
        <end position="202"/>
    </location>
</feature>